<gene>
    <name evidence="2" type="ORF">KC19_4G037000</name>
</gene>
<comment type="caution">
    <text evidence="2">The sequence shown here is derived from an EMBL/GenBank/DDBJ whole genome shotgun (WGS) entry which is preliminary data.</text>
</comment>
<feature type="transmembrane region" description="Helical" evidence="1">
    <location>
        <begin position="78"/>
        <end position="107"/>
    </location>
</feature>
<dbReference type="EMBL" id="CM026424">
    <property type="protein sequence ID" value="KAG0578616.1"/>
    <property type="molecule type" value="Genomic_DNA"/>
</dbReference>
<evidence type="ECO:0000256" key="1">
    <source>
        <dbReference type="SAM" id="Phobius"/>
    </source>
</evidence>
<evidence type="ECO:0000313" key="2">
    <source>
        <dbReference type="EMBL" id="KAG0578616.1"/>
    </source>
</evidence>
<organism evidence="2 3">
    <name type="scientific">Ceratodon purpureus</name>
    <name type="common">Fire moss</name>
    <name type="synonym">Dicranum purpureum</name>
    <dbReference type="NCBI Taxonomy" id="3225"/>
    <lineage>
        <taxon>Eukaryota</taxon>
        <taxon>Viridiplantae</taxon>
        <taxon>Streptophyta</taxon>
        <taxon>Embryophyta</taxon>
        <taxon>Bryophyta</taxon>
        <taxon>Bryophytina</taxon>
        <taxon>Bryopsida</taxon>
        <taxon>Dicranidae</taxon>
        <taxon>Pseudoditrichales</taxon>
        <taxon>Ditrichaceae</taxon>
        <taxon>Ceratodon</taxon>
    </lineage>
</organism>
<sequence>MPTSWRFNVWRRRPTSQQPESSQYQQIILTHKYVVALFAFLVSVDLIEIVGVLCYQLFTASYFPWHLYPMMLNRAVELVAFICSRGYIPSLYSIAQISLSLLSISVYAKQQPCKKYSCAAPLVLYCILLSYQIFVAVMVVKVSRMPMADDEGHIIANWPTTQVSPVANVEDPHLRPLGIQIIGLSPRAMRARVINQVIPHERRSTQIASSANNKPMLTDPTEVIYAVQQPDGEKLAIARICKDMTLDSSQPIGTSSSSTSANPQVHSLASLLSRPLSPPLSDSAINVPQLQSSLIEELEEIEIHEQSPNPLPPT</sequence>
<accession>A0A8T0I6B5</accession>
<feature type="transmembrane region" description="Helical" evidence="1">
    <location>
        <begin position="119"/>
        <end position="140"/>
    </location>
</feature>
<dbReference type="Proteomes" id="UP000822688">
    <property type="component" value="Chromosome 4"/>
</dbReference>
<dbReference type="AlphaFoldDB" id="A0A8T0I6B5"/>
<keyword evidence="3" id="KW-1185">Reference proteome</keyword>
<keyword evidence="1" id="KW-0472">Membrane</keyword>
<reference evidence="2" key="1">
    <citation type="submission" date="2020-06" db="EMBL/GenBank/DDBJ databases">
        <title>WGS assembly of Ceratodon purpureus strain R40.</title>
        <authorList>
            <person name="Carey S.B."/>
            <person name="Jenkins J."/>
            <person name="Shu S."/>
            <person name="Lovell J.T."/>
            <person name="Sreedasyam A."/>
            <person name="Maumus F."/>
            <person name="Tiley G.P."/>
            <person name="Fernandez-Pozo N."/>
            <person name="Barry K."/>
            <person name="Chen C."/>
            <person name="Wang M."/>
            <person name="Lipzen A."/>
            <person name="Daum C."/>
            <person name="Saski C.A."/>
            <person name="Payton A.C."/>
            <person name="Mcbreen J.C."/>
            <person name="Conrad R.E."/>
            <person name="Kollar L.M."/>
            <person name="Olsson S."/>
            <person name="Huttunen S."/>
            <person name="Landis J.B."/>
            <person name="Wickett N.J."/>
            <person name="Johnson M.G."/>
            <person name="Rensing S.A."/>
            <person name="Grimwood J."/>
            <person name="Schmutz J."/>
            <person name="Mcdaniel S.F."/>
        </authorList>
    </citation>
    <scope>NUCLEOTIDE SEQUENCE</scope>
    <source>
        <strain evidence="2">R40</strain>
    </source>
</reference>
<name>A0A8T0I6B5_CERPU</name>
<proteinExistence type="predicted"/>
<keyword evidence="1" id="KW-0812">Transmembrane</keyword>
<protein>
    <submittedName>
        <fullName evidence="2">Uncharacterized protein</fullName>
    </submittedName>
</protein>
<feature type="transmembrane region" description="Helical" evidence="1">
    <location>
        <begin position="33"/>
        <end position="58"/>
    </location>
</feature>
<keyword evidence="1" id="KW-1133">Transmembrane helix</keyword>
<evidence type="ECO:0000313" key="3">
    <source>
        <dbReference type="Proteomes" id="UP000822688"/>
    </source>
</evidence>